<name>A0A0E9X2S5_ANGAN</name>
<reference evidence="1" key="1">
    <citation type="submission" date="2014-11" db="EMBL/GenBank/DDBJ databases">
        <authorList>
            <person name="Amaro Gonzalez C."/>
        </authorList>
    </citation>
    <scope>NUCLEOTIDE SEQUENCE</scope>
</reference>
<dbReference type="AlphaFoldDB" id="A0A0E9X2S5"/>
<protein>
    <submittedName>
        <fullName evidence="1">Uncharacterized protein</fullName>
    </submittedName>
</protein>
<evidence type="ECO:0000313" key="1">
    <source>
        <dbReference type="EMBL" id="JAH97032.1"/>
    </source>
</evidence>
<reference evidence="1" key="2">
    <citation type="journal article" date="2015" name="Fish Shellfish Immunol.">
        <title>Early steps in the European eel (Anguilla anguilla)-Vibrio vulnificus interaction in the gills: Role of the RtxA13 toxin.</title>
        <authorList>
            <person name="Callol A."/>
            <person name="Pajuelo D."/>
            <person name="Ebbesson L."/>
            <person name="Teles M."/>
            <person name="MacKenzie S."/>
            <person name="Amaro C."/>
        </authorList>
    </citation>
    <scope>NUCLEOTIDE SEQUENCE</scope>
</reference>
<proteinExistence type="predicted"/>
<dbReference type="EMBL" id="GBXM01011545">
    <property type="protein sequence ID" value="JAH97032.1"/>
    <property type="molecule type" value="Transcribed_RNA"/>
</dbReference>
<organism evidence="1">
    <name type="scientific">Anguilla anguilla</name>
    <name type="common">European freshwater eel</name>
    <name type="synonym">Muraena anguilla</name>
    <dbReference type="NCBI Taxonomy" id="7936"/>
    <lineage>
        <taxon>Eukaryota</taxon>
        <taxon>Metazoa</taxon>
        <taxon>Chordata</taxon>
        <taxon>Craniata</taxon>
        <taxon>Vertebrata</taxon>
        <taxon>Euteleostomi</taxon>
        <taxon>Actinopterygii</taxon>
        <taxon>Neopterygii</taxon>
        <taxon>Teleostei</taxon>
        <taxon>Anguilliformes</taxon>
        <taxon>Anguillidae</taxon>
        <taxon>Anguilla</taxon>
    </lineage>
</organism>
<sequence length="63" mass="7306">MCQNTEKFSATMYCSVMARLASSLIALEKVSIPSPIQNLSELLLRASRQKKFYFIYLFIYLFS</sequence>
<accession>A0A0E9X2S5</accession>